<feature type="domain" description="HotDog ACOT-type" evidence="5">
    <location>
        <begin position="7"/>
        <end position="119"/>
    </location>
</feature>
<evidence type="ECO:0000313" key="6">
    <source>
        <dbReference type="EMBL" id="RBP00481.1"/>
    </source>
</evidence>
<dbReference type="EMBL" id="QNRI01000002">
    <property type="protein sequence ID" value="RBP00481.1"/>
    <property type="molecule type" value="Genomic_DNA"/>
</dbReference>
<dbReference type="PANTHER" id="PTHR11049">
    <property type="entry name" value="ACYL COENZYME A THIOESTER HYDROLASE"/>
    <property type="match status" value="1"/>
</dbReference>
<dbReference type="GO" id="GO:0006637">
    <property type="term" value="P:acyl-CoA metabolic process"/>
    <property type="evidence" value="ECO:0007669"/>
    <property type="project" value="TreeGrafter"/>
</dbReference>
<dbReference type="PROSITE" id="PS51770">
    <property type="entry name" value="HOTDOG_ACOT"/>
    <property type="match status" value="1"/>
</dbReference>
<feature type="compositionally biased region" description="Polar residues" evidence="4">
    <location>
        <begin position="162"/>
        <end position="173"/>
    </location>
</feature>
<dbReference type="InterPro" id="IPR033120">
    <property type="entry name" value="HOTDOG_ACOT"/>
</dbReference>
<comment type="caution">
    <text evidence="6">The sequence shown here is derived from an EMBL/GenBank/DDBJ whole genome shotgun (WGS) entry which is preliminary data.</text>
</comment>
<dbReference type="STRING" id="200904.GCA_900168775_00517"/>
<dbReference type="InterPro" id="IPR006683">
    <property type="entry name" value="Thioestr_dom"/>
</dbReference>
<dbReference type="InterPro" id="IPR029069">
    <property type="entry name" value="HotDog_dom_sf"/>
</dbReference>
<proteinExistence type="inferred from homology"/>
<keyword evidence="7" id="KW-1185">Reference proteome</keyword>
<evidence type="ECO:0000256" key="1">
    <source>
        <dbReference type="ARBA" id="ARBA00010458"/>
    </source>
</evidence>
<dbReference type="OrthoDB" id="9791628at2"/>
<comment type="similarity">
    <text evidence="1">Belongs to the acyl coenzyme A hydrolase family.</text>
</comment>
<evidence type="ECO:0000256" key="2">
    <source>
        <dbReference type="ARBA" id="ARBA00022801"/>
    </source>
</evidence>
<dbReference type="SUPFAM" id="SSF54637">
    <property type="entry name" value="Thioesterase/thiol ester dehydrase-isomerase"/>
    <property type="match status" value="1"/>
</dbReference>
<dbReference type="AlphaFoldDB" id="A0A366EDK0"/>
<feature type="region of interest" description="Disordered" evidence="4">
    <location>
        <begin position="145"/>
        <end position="182"/>
    </location>
</feature>
<dbReference type="GO" id="GO:0052816">
    <property type="term" value="F:long-chain fatty acyl-CoA hydrolase activity"/>
    <property type="evidence" value="ECO:0007669"/>
    <property type="project" value="TreeGrafter"/>
</dbReference>
<gene>
    <name evidence="6" type="ORF">DES48_102245</name>
</gene>
<protein>
    <submittedName>
        <fullName evidence="6">Acyl-CoA hydrolase</fullName>
    </submittedName>
</protein>
<dbReference type="InterPro" id="IPR040170">
    <property type="entry name" value="Cytosol_ACT"/>
</dbReference>
<organism evidence="6 7">
    <name type="scientific">Paraliobacillus ryukyuensis</name>
    <dbReference type="NCBI Taxonomy" id="200904"/>
    <lineage>
        <taxon>Bacteria</taxon>
        <taxon>Bacillati</taxon>
        <taxon>Bacillota</taxon>
        <taxon>Bacilli</taxon>
        <taxon>Bacillales</taxon>
        <taxon>Bacillaceae</taxon>
        <taxon>Paraliobacillus</taxon>
    </lineage>
</organism>
<keyword evidence="2 3" id="KW-0378">Hydrolase</keyword>
<reference evidence="6 7" key="1">
    <citation type="submission" date="2018-06" db="EMBL/GenBank/DDBJ databases">
        <title>Genomic Encyclopedia of Type Strains, Phase IV (KMG-IV): sequencing the most valuable type-strain genomes for metagenomic binning, comparative biology and taxonomic classification.</title>
        <authorList>
            <person name="Goeker M."/>
        </authorList>
    </citation>
    <scope>NUCLEOTIDE SEQUENCE [LARGE SCALE GENOMIC DNA]</scope>
    <source>
        <strain evidence="6 7">DSM 15140</strain>
    </source>
</reference>
<dbReference type="RefSeq" id="WP_079710531.1">
    <property type="nucleotide sequence ID" value="NZ_BAABQN010000002.1"/>
</dbReference>
<dbReference type="PANTHER" id="PTHR11049:SF24">
    <property type="entry name" value="CYTOSOLIC ACYL COENZYME A THIOESTER HYDROLASE"/>
    <property type="match status" value="1"/>
</dbReference>
<evidence type="ECO:0000256" key="3">
    <source>
        <dbReference type="PROSITE-ProRule" id="PRU01106"/>
    </source>
</evidence>
<name>A0A366EDK0_9BACI</name>
<evidence type="ECO:0000259" key="5">
    <source>
        <dbReference type="PROSITE" id="PS51770"/>
    </source>
</evidence>
<evidence type="ECO:0000313" key="7">
    <source>
        <dbReference type="Proteomes" id="UP000252254"/>
    </source>
</evidence>
<dbReference type="Pfam" id="PF03061">
    <property type="entry name" value="4HBT"/>
    <property type="match status" value="1"/>
</dbReference>
<dbReference type="Gene3D" id="3.10.129.10">
    <property type="entry name" value="Hotdog Thioesterase"/>
    <property type="match status" value="1"/>
</dbReference>
<accession>A0A366EDK0</accession>
<sequence length="182" mass="20332">MKSKPSVASLTVKNSHVLPSDTNGHGTLFGGQLMAHIDDVAAISATRHARELVVTASIDSVDFLYPVKEGDTICLESFVTYAHKTSMEVFVKAVTENLLTAERKVCATAFVTMVAIDKDNKPTLVPGVYPESEEEKWLHREAEKRAMRRKERRKDSKEMANTFGTSFPWNETSRFGKRLGQK</sequence>
<dbReference type="GO" id="GO:0009062">
    <property type="term" value="P:fatty acid catabolic process"/>
    <property type="evidence" value="ECO:0007669"/>
    <property type="project" value="TreeGrafter"/>
</dbReference>
<dbReference type="GO" id="GO:0005829">
    <property type="term" value="C:cytosol"/>
    <property type="evidence" value="ECO:0007669"/>
    <property type="project" value="TreeGrafter"/>
</dbReference>
<dbReference type="CDD" id="cd03442">
    <property type="entry name" value="BFIT_BACH"/>
    <property type="match status" value="1"/>
</dbReference>
<evidence type="ECO:0000256" key="4">
    <source>
        <dbReference type="SAM" id="MobiDB-lite"/>
    </source>
</evidence>
<dbReference type="Proteomes" id="UP000252254">
    <property type="component" value="Unassembled WGS sequence"/>
</dbReference>